<proteinExistence type="predicted"/>
<sequence length="82" mass="8628">GSCSICSTLVGSCFICFSLEVFYSTLEGFCSVCSSLEDSWLLLRLLCPALVGNCPICSTVVFCSAVGIFGLLTLLCPSCLNP</sequence>
<protein>
    <submittedName>
        <fullName evidence="2">Uncharacterized protein</fullName>
    </submittedName>
</protein>
<accession>A0ABD0QNX1</accession>
<name>A0ABD0QNX1_CIRMR</name>
<keyword evidence="1" id="KW-1133">Transmembrane helix</keyword>
<dbReference type="EMBL" id="JAMKFB020000007">
    <property type="protein sequence ID" value="KAL0187935.1"/>
    <property type="molecule type" value="Genomic_DNA"/>
</dbReference>
<evidence type="ECO:0000256" key="1">
    <source>
        <dbReference type="SAM" id="Phobius"/>
    </source>
</evidence>
<dbReference type="AlphaFoldDB" id="A0ABD0QNX1"/>
<feature type="non-terminal residue" evidence="2">
    <location>
        <position position="1"/>
    </location>
</feature>
<keyword evidence="1" id="KW-0812">Transmembrane</keyword>
<evidence type="ECO:0000313" key="2">
    <source>
        <dbReference type="EMBL" id="KAL0187935.1"/>
    </source>
</evidence>
<keyword evidence="3" id="KW-1185">Reference proteome</keyword>
<evidence type="ECO:0000313" key="3">
    <source>
        <dbReference type="Proteomes" id="UP001529510"/>
    </source>
</evidence>
<keyword evidence="1" id="KW-0472">Membrane</keyword>
<reference evidence="2 3" key="1">
    <citation type="submission" date="2024-05" db="EMBL/GenBank/DDBJ databases">
        <title>Genome sequencing and assembly of Indian major carp, Cirrhinus mrigala (Hamilton, 1822).</title>
        <authorList>
            <person name="Mohindra V."/>
            <person name="Chowdhury L.M."/>
            <person name="Lal K."/>
            <person name="Jena J.K."/>
        </authorList>
    </citation>
    <scope>NUCLEOTIDE SEQUENCE [LARGE SCALE GENOMIC DNA]</scope>
    <source>
        <strain evidence="2">CM1030</strain>
        <tissue evidence="2">Blood</tissue>
    </source>
</reference>
<organism evidence="2 3">
    <name type="scientific">Cirrhinus mrigala</name>
    <name type="common">Mrigala</name>
    <dbReference type="NCBI Taxonomy" id="683832"/>
    <lineage>
        <taxon>Eukaryota</taxon>
        <taxon>Metazoa</taxon>
        <taxon>Chordata</taxon>
        <taxon>Craniata</taxon>
        <taxon>Vertebrata</taxon>
        <taxon>Euteleostomi</taxon>
        <taxon>Actinopterygii</taxon>
        <taxon>Neopterygii</taxon>
        <taxon>Teleostei</taxon>
        <taxon>Ostariophysi</taxon>
        <taxon>Cypriniformes</taxon>
        <taxon>Cyprinidae</taxon>
        <taxon>Labeoninae</taxon>
        <taxon>Labeonini</taxon>
        <taxon>Cirrhinus</taxon>
    </lineage>
</organism>
<gene>
    <name evidence="2" type="ORF">M9458_015034</name>
</gene>
<feature type="transmembrane region" description="Helical" evidence="1">
    <location>
        <begin position="50"/>
        <end position="76"/>
    </location>
</feature>
<comment type="caution">
    <text evidence="2">The sequence shown here is derived from an EMBL/GenBank/DDBJ whole genome shotgun (WGS) entry which is preliminary data.</text>
</comment>
<dbReference type="Proteomes" id="UP001529510">
    <property type="component" value="Unassembled WGS sequence"/>
</dbReference>